<reference evidence="2" key="1">
    <citation type="journal article" date="2011" name="Nature">
        <title>Genome sequence and analysis of the tuber crop potato.</title>
        <authorList>
            <consortium name="The Potato Genome Sequencing Consortium"/>
        </authorList>
    </citation>
    <scope>NUCLEOTIDE SEQUENCE [LARGE SCALE GENOMIC DNA]</scope>
    <source>
        <strain evidence="2">cv. DM1-3 516 R44</strain>
    </source>
</reference>
<organism evidence="1 2">
    <name type="scientific">Solanum tuberosum</name>
    <name type="common">Potato</name>
    <dbReference type="NCBI Taxonomy" id="4113"/>
    <lineage>
        <taxon>Eukaryota</taxon>
        <taxon>Viridiplantae</taxon>
        <taxon>Streptophyta</taxon>
        <taxon>Embryophyta</taxon>
        <taxon>Tracheophyta</taxon>
        <taxon>Spermatophyta</taxon>
        <taxon>Magnoliopsida</taxon>
        <taxon>eudicotyledons</taxon>
        <taxon>Gunneridae</taxon>
        <taxon>Pentapetalae</taxon>
        <taxon>asterids</taxon>
        <taxon>lamiids</taxon>
        <taxon>Solanales</taxon>
        <taxon>Solanaceae</taxon>
        <taxon>Solanoideae</taxon>
        <taxon>Solaneae</taxon>
        <taxon>Solanum</taxon>
    </lineage>
</organism>
<dbReference type="HOGENOM" id="CLU_3128084_0_0_1"/>
<reference evidence="1" key="2">
    <citation type="submission" date="2015-06" db="UniProtKB">
        <authorList>
            <consortium name="EnsemblPlants"/>
        </authorList>
    </citation>
    <scope>IDENTIFICATION</scope>
    <source>
        <strain evidence="1">DM1-3 516 R44</strain>
    </source>
</reference>
<name>M1CUI1_SOLTU</name>
<accession>M1CUI1</accession>
<dbReference type="InParanoid" id="M1CUI1"/>
<evidence type="ECO:0000313" key="1">
    <source>
        <dbReference type="EnsemblPlants" id="PGSC0003DMT400075011"/>
    </source>
</evidence>
<evidence type="ECO:0000313" key="2">
    <source>
        <dbReference type="Proteomes" id="UP000011115"/>
    </source>
</evidence>
<dbReference type="EnsemblPlants" id="PGSC0003DMT400075011">
    <property type="protein sequence ID" value="PGSC0003DMT400075011"/>
    <property type="gene ID" value="PGSC0003DMG400029173"/>
</dbReference>
<dbReference type="Gramene" id="PGSC0003DMT400075011">
    <property type="protein sequence ID" value="PGSC0003DMT400075011"/>
    <property type="gene ID" value="PGSC0003DMG400029173"/>
</dbReference>
<proteinExistence type="predicted"/>
<dbReference type="AlphaFoldDB" id="M1CUI1"/>
<dbReference type="PaxDb" id="4113-PGSC0003DMT400075011"/>
<keyword evidence="2" id="KW-1185">Reference proteome</keyword>
<dbReference type="Proteomes" id="UP000011115">
    <property type="component" value="Unassembled WGS sequence"/>
</dbReference>
<sequence>MELMATSRELAGSLILWSFWGFAGVKARWLLRRWAGARACRRPAKIENKL</sequence>
<protein>
    <submittedName>
        <fullName evidence="1">Uncharacterized protein</fullName>
    </submittedName>
</protein>